<evidence type="ECO:0000256" key="2">
    <source>
        <dbReference type="SAM" id="MobiDB-lite"/>
    </source>
</evidence>
<keyword evidence="3" id="KW-0687">Ribonucleoprotein</keyword>
<evidence type="ECO:0000256" key="1">
    <source>
        <dbReference type="ARBA" id="ARBA00022884"/>
    </source>
</evidence>
<keyword evidence="1" id="KW-0694">RNA-binding</keyword>
<comment type="caution">
    <text evidence="3">The sequence shown here is derived from an EMBL/GenBank/DDBJ whole genome shotgun (WGS) entry which is preliminary data.</text>
</comment>
<dbReference type="PANTHER" id="PTHR16105">
    <property type="entry name" value="RNA-BINDING REGION-CONTAINING PROTEIN 3"/>
    <property type="match status" value="1"/>
</dbReference>
<evidence type="ECO:0000313" key="3">
    <source>
        <dbReference type="EMBL" id="KAL0365755.1"/>
    </source>
</evidence>
<dbReference type="GO" id="GO:0097157">
    <property type="term" value="F:pre-mRNA intronic binding"/>
    <property type="evidence" value="ECO:0007669"/>
    <property type="project" value="TreeGrafter"/>
</dbReference>
<proteinExistence type="predicted"/>
<dbReference type="InterPro" id="IPR045164">
    <property type="entry name" value="RBM41/RNPC3"/>
</dbReference>
<feature type="region of interest" description="Disordered" evidence="2">
    <location>
        <begin position="73"/>
        <end position="110"/>
    </location>
</feature>
<organism evidence="3">
    <name type="scientific">Sesamum angustifolium</name>
    <dbReference type="NCBI Taxonomy" id="2727405"/>
    <lineage>
        <taxon>Eukaryota</taxon>
        <taxon>Viridiplantae</taxon>
        <taxon>Streptophyta</taxon>
        <taxon>Embryophyta</taxon>
        <taxon>Tracheophyta</taxon>
        <taxon>Spermatophyta</taxon>
        <taxon>Magnoliopsida</taxon>
        <taxon>eudicotyledons</taxon>
        <taxon>Gunneridae</taxon>
        <taxon>Pentapetalae</taxon>
        <taxon>asterids</taxon>
        <taxon>lamiids</taxon>
        <taxon>Lamiales</taxon>
        <taxon>Pedaliaceae</taxon>
        <taxon>Sesamum</taxon>
    </lineage>
</organism>
<dbReference type="GO" id="GO:0000398">
    <property type="term" value="P:mRNA splicing, via spliceosome"/>
    <property type="evidence" value="ECO:0007669"/>
    <property type="project" value="TreeGrafter"/>
</dbReference>
<dbReference type="GO" id="GO:0005689">
    <property type="term" value="C:U12-type spliceosomal complex"/>
    <property type="evidence" value="ECO:0007669"/>
    <property type="project" value="TreeGrafter"/>
</dbReference>
<dbReference type="GO" id="GO:0030626">
    <property type="term" value="F:U12 snRNA binding"/>
    <property type="evidence" value="ECO:0007669"/>
    <property type="project" value="TreeGrafter"/>
</dbReference>
<dbReference type="PANTHER" id="PTHR16105:SF0">
    <property type="entry name" value="RNA-BINDING REGION-CONTAINING PROTEIN 3"/>
    <property type="match status" value="1"/>
</dbReference>
<dbReference type="AlphaFoldDB" id="A0AAW2QDT5"/>
<accession>A0AAW2QDT5</accession>
<sequence>MAEAPPTMQHPAVAHDSTVTLLVRHLPEAIPHDTLTRLFSHYGASSVRPCSHGRLRFLGKVLSVERASKVIEDTKHKKSETQIRKDTNSMMKDASVPKVSSDHPRGGHCHASEPIAEKLGVDYSFPPHLEYAYPPPDGNI</sequence>
<dbReference type="EMBL" id="JACGWK010000003">
    <property type="protein sequence ID" value="KAL0365755.1"/>
    <property type="molecule type" value="Genomic_DNA"/>
</dbReference>
<feature type="compositionally biased region" description="Basic and acidic residues" evidence="2">
    <location>
        <begin position="73"/>
        <end position="87"/>
    </location>
</feature>
<reference evidence="3" key="2">
    <citation type="journal article" date="2024" name="Plant">
        <title>Genomic evolution and insights into agronomic trait innovations of Sesamum species.</title>
        <authorList>
            <person name="Miao H."/>
            <person name="Wang L."/>
            <person name="Qu L."/>
            <person name="Liu H."/>
            <person name="Sun Y."/>
            <person name="Le M."/>
            <person name="Wang Q."/>
            <person name="Wei S."/>
            <person name="Zheng Y."/>
            <person name="Lin W."/>
            <person name="Duan Y."/>
            <person name="Cao H."/>
            <person name="Xiong S."/>
            <person name="Wang X."/>
            <person name="Wei L."/>
            <person name="Li C."/>
            <person name="Ma Q."/>
            <person name="Ju M."/>
            <person name="Zhao R."/>
            <person name="Li G."/>
            <person name="Mu C."/>
            <person name="Tian Q."/>
            <person name="Mei H."/>
            <person name="Zhang T."/>
            <person name="Gao T."/>
            <person name="Zhang H."/>
        </authorList>
    </citation>
    <scope>NUCLEOTIDE SEQUENCE</scope>
    <source>
        <strain evidence="3">G01</strain>
    </source>
</reference>
<gene>
    <name evidence="3" type="ORF">Sangu_0673100</name>
</gene>
<reference evidence="3" key="1">
    <citation type="submission" date="2020-06" db="EMBL/GenBank/DDBJ databases">
        <authorList>
            <person name="Li T."/>
            <person name="Hu X."/>
            <person name="Zhang T."/>
            <person name="Song X."/>
            <person name="Zhang H."/>
            <person name="Dai N."/>
            <person name="Sheng W."/>
            <person name="Hou X."/>
            <person name="Wei L."/>
        </authorList>
    </citation>
    <scope>NUCLEOTIDE SEQUENCE</scope>
    <source>
        <strain evidence="3">G01</strain>
        <tissue evidence="3">Leaf</tissue>
    </source>
</reference>
<protein>
    <submittedName>
        <fullName evidence="3">U11/U12 small nuclear ribonucleoprotein</fullName>
    </submittedName>
</protein>
<name>A0AAW2QDT5_9LAMI</name>